<dbReference type="Proteomes" id="UP000012073">
    <property type="component" value="Unassembled WGS sequence"/>
</dbReference>
<name>R7Q4I8_CHOCR</name>
<dbReference type="RefSeq" id="XP_005712727.1">
    <property type="nucleotide sequence ID" value="XM_005712670.1"/>
</dbReference>
<proteinExistence type="predicted"/>
<dbReference type="EMBL" id="HG001615">
    <property type="protein sequence ID" value="CDF32924.1"/>
    <property type="molecule type" value="Genomic_DNA"/>
</dbReference>
<reference evidence="2" key="1">
    <citation type="journal article" date="2013" name="Proc. Natl. Acad. Sci. U.S.A.">
        <title>Genome structure and metabolic features in the red seaweed Chondrus crispus shed light on evolution of the Archaeplastida.</title>
        <authorList>
            <person name="Collen J."/>
            <person name="Porcel B."/>
            <person name="Carre W."/>
            <person name="Ball S.G."/>
            <person name="Chaparro C."/>
            <person name="Tonon T."/>
            <person name="Barbeyron T."/>
            <person name="Michel G."/>
            <person name="Noel B."/>
            <person name="Valentin K."/>
            <person name="Elias M."/>
            <person name="Artiguenave F."/>
            <person name="Arun A."/>
            <person name="Aury J.M."/>
            <person name="Barbosa-Neto J.F."/>
            <person name="Bothwell J.H."/>
            <person name="Bouget F.Y."/>
            <person name="Brillet L."/>
            <person name="Cabello-Hurtado F."/>
            <person name="Capella-Gutierrez S."/>
            <person name="Charrier B."/>
            <person name="Cladiere L."/>
            <person name="Cock J.M."/>
            <person name="Coelho S.M."/>
            <person name="Colleoni C."/>
            <person name="Czjzek M."/>
            <person name="Da Silva C."/>
            <person name="Delage L."/>
            <person name="Denoeud F."/>
            <person name="Deschamps P."/>
            <person name="Dittami S.M."/>
            <person name="Gabaldon T."/>
            <person name="Gachon C.M."/>
            <person name="Groisillier A."/>
            <person name="Herve C."/>
            <person name="Jabbari K."/>
            <person name="Katinka M."/>
            <person name="Kloareg B."/>
            <person name="Kowalczyk N."/>
            <person name="Labadie K."/>
            <person name="Leblanc C."/>
            <person name="Lopez P.J."/>
            <person name="McLachlan D.H."/>
            <person name="Meslet-Cladiere L."/>
            <person name="Moustafa A."/>
            <person name="Nehr Z."/>
            <person name="Nyvall Collen P."/>
            <person name="Panaud O."/>
            <person name="Partensky F."/>
            <person name="Poulain J."/>
            <person name="Rensing S.A."/>
            <person name="Rousvoal S."/>
            <person name="Samson G."/>
            <person name="Symeonidi A."/>
            <person name="Weissenbach J."/>
            <person name="Zambounis A."/>
            <person name="Wincker P."/>
            <person name="Boyen C."/>
        </authorList>
    </citation>
    <scope>NUCLEOTIDE SEQUENCE [LARGE SCALE GENOMIC DNA]</scope>
    <source>
        <strain evidence="2">cv. Stackhouse</strain>
    </source>
</reference>
<evidence type="ECO:0000313" key="2">
    <source>
        <dbReference type="Proteomes" id="UP000012073"/>
    </source>
</evidence>
<keyword evidence="2" id="KW-1185">Reference proteome</keyword>
<protein>
    <submittedName>
        <fullName evidence="1">Uncharacterized protein</fullName>
    </submittedName>
</protein>
<organism evidence="1 2">
    <name type="scientific">Chondrus crispus</name>
    <name type="common">Carrageen Irish moss</name>
    <name type="synonym">Polymorpha crispa</name>
    <dbReference type="NCBI Taxonomy" id="2769"/>
    <lineage>
        <taxon>Eukaryota</taxon>
        <taxon>Rhodophyta</taxon>
        <taxon>Florideophyceae</taxon>
        <taxon>Rhodymeniophycidae</taxon>
        <taxon>Gigartinales</taxon>
        <taxon>Gigartinaceae</taxon>
        <taxon>Chondrus</taxon>
    </lineage>
</organism>
<dbReference type="GeneID" id="17320444"/>
<dbReference type="OrthoDB" id="10501632at2759"/>
<dbReference type="KEGG" id="ccp:CHC_T00001807001"/>
<evidence type="ECO:0000313" key="1">
    <source>
        <dbReference type="EMBL" id="CDF32924.1"/>
    </source>
</evidence>
<dbReference type="Gramene" id="CDF32924">
    <property type="protein sequence ID" value="CDF32924"/>
    <property type="gene ID" value="CHC_T00001807001"/>
</dbReference>
<dbReference type="AlphaFoldDB" id="R7Q4I8"/>
<sequence>MIANGTLTHPFAAQTFWTWESSSPVLHAFTVAILTTILSYQLTAAIFDLCVGLKPAGWVSIRNLYVQLLADEASPLAIAAALLRNPTLARWHFHGFRAECPNALAVQDTRPRQIPSIAPKLLVLLLVAPVTNLVAIVLSLERDSVVTFEEAKFGGVAFGVSFDNNTDVREELLMPLCTRYAQDVGRGETALASFLFCTYTHHGIRQSPFSRSRVQVEVDRAGQLWMRVLMQGSKTEQFGSAEMAIQERVYKIRTAVTADDLKSVVGTGQDILKRTCRAATTEAVGDAVVTGTREGGMVVTQQAKCTETGMTAYGASTAVAHMTRRLTLVESEELEVARVEDVEAGAVRYFNGRGLSYVSRHETFVSVAVLGLMTAAVTAARLVVKMVTNNDVYAAVEIMVKEMAAWPCCDSMLPSSDTVLYSDRCRVVAAQNK</sequence>
<gene>
    <name evidence="1" type="ORF">CHC_T00001807001</name>
</gene>
<accession>R7Q4I8</accession>